<proteinExistence type="predicted"/>
<name>A0A7R9M9T1_9ACAR</name>
<dbReference type="AlphaFoldDB" id="A0A7R9M9T1"/>
<feature type="signal peptide" evidence="1">
    <location>
        <begin position="1"/>
        <end position="19"/>
    </location>
</feature>
<evidence type="ECO:0000256" key="1">
    <source>
        <dbReference type="SAM" id="SignalP"/>
    </source>
</evidence>
<protein>
    <submittedName>
        <fullName evidence="2">Uncharacterized protein</fullName>
    </submittedName>
</protein>
<dbReference type="EMBL" id="OC925668">
    <property type="protein sequence ID" value="CAD7656263.1"/>
    <property type="molecule type" value="Genomic_DNA"/>
</dbReference>
<dbReference type="OrthoDB" id="10384347at2759"/>
<evidence type="ECO:0000313" key="2">
    <source>
        <dbReference type="EMBL" id="CAD7656263.1"/>
    </source>
</evidence>
<sequence length="218" mass="23756">MFKLSHLAVLLTIAVTVYSDDINPYRDCGYHDVTNVEIVGCPRAATRCTLDRGGEKILNITYDSVSPNVTYDMEAPCDRGSVIDHLSYHGTLPAPVTCTGVIVSKDDDTYNATFADGHQELIPLTDLTQIFIYINGNQFFPVCGTVSGGQCAGDLFWGNGILIADTQTGCRSETGVEELKVLFSDLEFIGKCSSRCNSAGTTFKYDPPINRNGFVQNE</sequence>
<reference evidence="2" key="1">
    <citation type="submission" date="2020-11" db="EMBL/GenBank/DDBJ databases">
        <authorList>
            <person name="Tran Van P."/>
        </authorList>
    </citation>
    <scope>NUCLEOTIDE SEQUENCE</scope>
</reference>
<evidence type="ECO:0000313" key="3">
    <source>
        <dbReference type="Proteomes" id="UP000728032"/>
    </source>
</evidence>
<dbReference type="EMBL" id="CAJPVJ010010843">
    <property type="protein sequence ID" value="CAG2173450.1"/>
    <property type="molecule type" value="Genomic_DNA"/>
</dbReference>
<gene>
    <name evidence="2" type="ORF">ONB1V03_LOCUS12903</name>
</gene>
<dbReference type="Proteomes" id="UP000728032">
    <property type="component" value="Unassembled WGS sequence"/>
</dbReference>
<feature type="chain" id="PRO_5036211501" evidence="1">
    <location>
        <begin position="20"/>
        <end position="218"/>
    </location>
</feature>
<keyword evidence="1" id="KW-0732">Signal</keyword>
<accession>A0A7R9M9T1</accession>
<keyword evidence="3" id="KW-1185">Reference proteome</keyword>
<organism evidence="2">
    <name type="scientific">Oppiella nova</name>
    <dbReference type="NCBI Taxonomy" id="334625"/>
    <lineage>
        <taxon>Eukaryota</taxon>
        <taxon>Metazoa</taxon>
        <taxon>Ecdysozoa</taxon>
        <taxon>Arthropoda</taxon>
        <taxon>Chelicerata</taxon>
        <taxon>Arachnida</taxon>
        <taxon>Acari</taxon>
        <taxon>Acariformes</taxon>
        <taxon>Sarcoptiformes</taxon>
        <taxon>Oribatida</taxon>
        <taxon>Brachypylina</taxon>
        <taxon>Oppioidea</taxon>
        <taxon>Oppiidae</taxon>
        <taxon>Oppiella</taxon>
    </lineage>
</organism>